<protein>
    <submittedName>
        <fullName evidence="2">Uncharacterized protein</fullName>
    </submittedName>
</protein>
<dbReference type="EMBL" id="PZQS01000005">
    <property type="protein sequence ID" value="PVD30937.1"/>
    <property type="molecule type" value="Genomic_DNA"/>
</dbReference>
<evidence type="ECO:0000256" key="1">
    <source>
        <dbReference type="SAM" id="MobiDB-lite"/>
    </source>
</evidence>
<evidence type="ECO:0000313" key="3">
    <source>
        <dbReference type="Proteomes" id="UP000245119"/>
    </source>
</evidence>
<feature type="region of interest" description="Disordered" evidence="1">
    <location>
        <begin position="176"/>
        <end position="201"/>
    </location>
</feature>
<feature type="compositionally biased region" description="Polar residues" evidence="1">
    <location>
        <begin position="191"/>
        <end position="201"/>
    </location>
</feature>
<keyword evidence="3" id="KW-1185">Reference proteome</keyword>
<comment type="caution">
    <text evidence="2">The sequence shown here is derived from an EMBL/GenBank/DDBJ whole genome shotgun (WGS) entry which is preliminary data.</text>
</comment>
<dbReference type="Proteomes" id="UP000245119">
    <property type="component" value="Linkage Group LG5"/>
</dbReference>
<name>A0A2T7PBZ2_POMCA</name>
<organism evidence="2 3">
    <name type="scientific">Pomacea canaliculata</name>
    <name type="common">Golden apple snail</name>
    <dbReference type="NCBI Taxonomy" id="400727"/>
    <lineage>
        <taxon>Eukaryota</taxon>
        <taxon>Metazoa</taxon>
        <taxon>Spiralia</taxon>
        <taxon>Lophotrochozoa</taxon>
        <taxon>Mollusca</taxon>
        <taxon>Gastropoda</taxon>
        <taxon>Caenogastropoda</taxon>
        <taxon>Architaenioglossa</taxon>
        <taxon>Ampullarioidea</taxon>
        <taxon>Ampullariidae</taxon>
        <taxon>Pomacea</taxon>
    </lineage>
</organism>
<dbReference type="AlphaFoldDB" id="A0A2T7PBZ2"/>
<gene>
    <name evidence="2" type="ORF">C0Q70_10212</name>
</gene>
<sequence length="201" mass="21366">MAVPVSVQACLSDCQTSNHLRRPAVSLVPSTSASSQSSMMYSTAVTSSWRCLQASFDTRNTINTRNTLNTLNTRNTNTLSPTACFSAFTVSHCTCPVTPTPGATPPTPYPLRCLRLPICERTDEFDNGVSVRCCASSGYGTNTNTSTNTNTNTNTSTNTNTNTRIILAADRNHSGMCGGRRIDGHEPGPSAESSVGDDTSE</sequence>
<reference evidence="2 3" key="1">
    <citation type="submission" date="2018-04" db="EMBL/GenBank/DDBJ databases">
        <title>The genome of golden apple snail Pomacea canaliculata provides insight into stress tolerance and invasive adaptation.</title>
        <authorList>
            <person name="Liu C."/>
            <person name="Liu B."/>
            <person name="Ren Y."/>
            <person name="Zhang Y."/>
            <person name="Wang H."/>
            <person name="Li S."/>
            <person name="Jiang F."/>
            <person name="Yin L."/>
            <person name="Zhang G."/>
            <person name="Qian W."/>
            <person name="Fan W."/>
        </authorList>
    </citation>
    <scope>NUCLEOTIDE SEQUENCE [LARGE SCALE GENOMIC DNA]</scope>
    <source>
        <strain evidence="2">SZHN2017</strain>
        <tissue evidence="2">Muscle</tissue>
    </source>
</reference>
<evidence type="ECO:0000313" key="2">
    <source>
        <dbReference type="EMBL" id="PVD30937.1"/>
    </source>
</evidence>
<proteinExistence type="predicted"/>
<accession>A0A2T7PBZ2</accession>